<protein>
    <submittedName>
        <fullName evidence="2">Uncharacterized protein</fullName>
    </submittedName>
</protein>
<sequence>MDVSILTTFLVPFLPYLLKAGEKATEEAGKKVGEKFGGDAWEKAKSLWAKLSPKVEAKAAAIEAASDVAKDPEDKDALAALRLQLKKLLNEDSTLASEIVHLFEEAKQTGSVSNVIASGERAVALGSNASGNTISTGDNVTHNQSKTTNP</sequence>
<keyword evidence="3" id="KW-1185">Reference proteome</keyword>
<accession>A0ABR8BPJ7</accession>
<organism evidence="2 3">
    <name type="scientific">Nostoc parmelioides FACHB-3921</name>
    <dbReference type="NCBI Taxonomy" id="2692909"/>
    <lineage>
        <taxon>Bacteria</taxon>
        <taxon>Bacillati</taxon>
        <taxon>Cyanobacteriota</taxon>
        <taxon>Cyanophyceae</taxon>
        <taxon>Nostocales</taxon>
        <taxon>Nostocaceae</taxon>
        <taxon>Nostoc</taxon>
    </lineage>
</organism>
<evidence type="ECO:0000313" key="3">
    <source>
        <dbReference type="Proteomes" id="UP000621307"/>
    </source>
</evidence>
<dbReference type="Proteomes" id="UP000621307">
    <property type="component" value="Unassembled WGS sequence"/>
</dbReference>
<proteinExistence type="predicted"/>
<gene>
    <name evidence="2" type="ORF">H6G14_30110</name>
</gene>
<dbReference type="EMBL" id="JACJQL010000098">
    <property type="protein sequence ID" value="MBD2255465.1"/>
    <property type="molecule type" value="Genomic_DNA"/>
</dbReference>
<name>A0ABR8BPJ7_9NOSO</name>
<evidence type="ECO:0000256" key="1">
    <source>
        <dbReference type="SAM" id="MobiDB-lite"/>
    </source>
</evidence>
<feature type="region of interest" description="Disordered" evidence="1">
    <location>
        <begin position="127"/>
        <end position="150"/>
    </location>
</feature>
<reference evidence="2 3" key="1">
    <citation type="journal article" date="2020" name="ISME J.">
        <title>Comparative genomics reveals insights into cyanobacterial evolution and habitat adaptation.</title>
        <authorList>
            <person name="Chen M.Y."/>
            <person name="Teng W.K."/>
            <person name="Zhao L."/>
            <person name="Hu C.X."/>
            <person name="Zhou Y.K."/>
            <person name="Han B.P."/>
            <person name="Song L.R."/>
            <person name="Shu W.S."/>
        </authorList>
    </citation>
    <scope>NUCLEOTIDE SEQUENCE [LARGE SCALE GENOMIC DNA]</scope>
    <source>
        <strain evidence="2 3">FACHB-3921</strain>
    </source>
</reference>
<evidence type="ECO:0000313" key="2">
    <source>
        <dbReference type="EMBL" id="MBD2255465.1"/>
    </source>
</evidence>
<dbReference type="RefSeq" id="WP_190572370.1">
    <property type="nucleotide sequence ID" value="NZ_JACJQL010000098.1"/>
</dbReference>
<comment type="caution">
    <text evidence="2">The sequence shown here is derived from an EMBL/GenBank/DDBJ whole genome shotgun (WGS) entry which is preliminary data.</text>
</comment>